<organism evidence="1">
    <name type="scientific">sediment metagenome</name>
    <dbReference type="NCBI Taxonomy" id="749907"/>
    <lineage>
        <taxon>unclassified sequences</taxon>
        <taxon>metagenomes</taxon>
        <taxon>ecological metagenomes</taxon>
    </lineage>
</organism>
<dbReference type="AlphaFoldDB" id="D9PM80"/>
<protein>
    <submittedName>
        <fullName evidence="1">Uncharacterized protein</fullName>
    </submittedName>
</protein>
<name>D9PM80_9ZZZZ</name>
<sequence length="121" mass="12441">MLTGWVVMDGLVTTAVTVTLAVPLLPLLDAVTVYGPPAVAPAVNTPEALIVPPPDTLHVKIALIAVPNWSLPAAVNVCVPPVTTLALDGVTATVVSVWLTVTVTDDVTVRLPASLMVTCKV</sequence>
<accession>D9PM80</accession>
<reference evidence="1" key="1">
    <citation type="submission" date="2010-07" db="EMBL/GenBank/DDBJ databases">
        <authorList>
            <consortium name="CONSOLIDER consortium CSD2007-00005"/>
            <person name="Guazzaroni M.-E."/>
            <person name="Richter M."/>
            <person name="Garcia-Salamanca A."/>
            <person name="Yarza P."/>
            <person name="Ferrer M."/>
        </authorList>
    </citation>
    <scope>NUCLEOTIDE SEQUENCE</scope>
</reference>
<gene>
    <name evidence="1" type="ORF">LDC_2658</name>
</gene>
<evidence type="ECO:0000313" key="1">
    <source>
        <dbReference type="EMBL" id="EFK95337.1"/>
    </source>
</evidence>
<comment type="caution">
    <text evidence="1">The sequence shown here is derived from an EMBL/GenBank/DDBJ whole genome shotgun (WGS) entry which is preliminary data.</text>
</comment>
<dbReference type="EMBL" id="ADZX01000803">
    <property type="protein sequence ID" value="EFK95337.1"/>
    <property type="molecule type" value="Genomic_DNA"/>
</dbReference>
<reference evidence="1" key="2">
    <citation type="journal article" date="2011" name="Microb. Ecol.">
        <title>Taxonomic and Functional Metagenomic Profiling of the Microbial Community in the Anoxic Sediment of a Sub-saline Shallow Lake (Laguna de Carrizo, Central Spain).</title>
        <authorList>
            <person name="Ferrer M."/>
            <person name="Guazzaroni M.E."/>
            <person name="Richter M."/>
            <person name="Garcia-Salamanca A."/>
            <person name="Yarza P."/>
            <person name="Suarez-Suarez A."/>
            <person name="Solano J."/>
            <person name="Alcaide M."/>
            <person name="van Dillewijn P."/>
            <person name="Molina-Henares M.A."/>
            <person name="Lopez-Cortes N."/>
            <person name="Al-Ramahi Y."/>
            <person name="Guerrero C."/>
            <person name="Acosta A."/>
            <person name="de Eugenio L.I."/>
            <person name="Martinez V."/>
            <person name="Marques S."/>
            <person name="Rojo F."/>
            <person name="Santero E."/>
            <person name="Genilloud O."/>
            <person name="Perez-Perez J."/>
            <person name="Rossello-Mora R."/>
            <person name="Ramos J.L."/>
        </authorList>
    </citation>
    <scope>NUCLEOTIDE SEQUENCE</scope>
</reference>
<proteinExistence type="predicted"/>